<comment type="caution">
    <text evidence="2">The sequence shown here is derived from an EMBL/GenBank/DDBJ whole genome shotgun (WGS) entry which is preliminary data.</text>
</comment>
<accession>A0A4T0UUG9</accession>
<keyword evidence="3" id="KW-1185">Reference proteome</keyword>
<dbReference type="Proteomes" id="UP000308891">
    <property type="component" value="Unassembled WGS sequence"/>
</dbReference>
<proteinExistence type="predicted"/>
<dbReference type="GO" id="GO:0004519">
    <property type="term" value="F:endonuclease activity"/>
    <property type="evidence" value="ECO:0007669"/>
    <property type="project" value="UniProtKB-KW"/>
</dbReference>
<dbReference type="Gene3D" id="1.10.30.50">
    <property type="match status" value="1"/>
</dbReference>
<keyword evidence="2" id="KW-0378">Hydrolase</keyword>
<dbReference type="EMBL" id="STGJ01000009">
    <property type="protein sequence ID" value="TIC82391.1"/>
    <property type="molecule type" value="Genomic_DNA"/>
</dbReference>
<dbReference type="GO" id="GO:0003676">
    <property type="term" value="F:nucleic acid binding"/>
    <property type="evidence" value="ECO:0007669"/>
    <property type="project" value="InterPro"/>
</dbReference>
<dbReference type="RefSeq" id="WP_136553426.1">
    <property type="nucleotide sequence ID" value="NZ_STGJ01000009.1"/>
</dbReference>
<protein>
    <submittedName>
        <fullName evidence="2">HNH endonuclease</fullName>
    </submittedName>
</protein>
<dbReference type="OrthoDB" id="5292295at2"/>
<dbReference type="PANTHER" id="PTHR33877:SF2">
    <property type="entry name" value="OS07G0170200 PROTEIN"/>
    <property type="match status" value="1"/>
</dbReference>
<sequence>MPAQSLKRCFREPIPEIHEAARYLDAAISAHLAGRHALTRELLAAADDPAVWAWTDSVWGAQSPYVQIRPLASQPTTPKTTARMPTAQQKRELLARDGYRCRYCSLPVIRAEVRRKMHTLYPDVVPWGKRNDLQHAGFQCLWAQYDHVVPHAHGGSNELDNLVLSCAACNYGKTHYTLEQLGLADPRDFAPLITSWDGLERLFNSTARA</sequence>
<dbReference type="Pfam" id="PF01844">
    <property type="entry name" value="HNH"/>
    <property type="match status" value="1"/>
</dbReference>
<dbReference type="SMART" id="SM00507">
    <property type="entry name" value="HNHc"/>
    <property type="match status" value="1"/>
</dbReference>
<keyword evidence="2" id="KW-0540">Nuclease</keyword>
<gene>
    <name evidence="2" type="ORF">E5K04_09540</name>
</gene>
<dbReference type="InterPro" id="IPR003615">
    <property type="entry name" value="HNH_nuc"/>
</dbReference>
<evidence type="ECO:0000259" key="1">
    <source>
        <dbReference type="SMART" id="SM00507"/>
    </source>
</evidence>
<dbReference type="GO" id="GO:0008270">
    <property type="term" value="F:zinc ion binding"/>
    <property type="evidence" value="ECO:0007669"/>
    <property type="project" value="InterPro"/>
</dbReference>
<name>A0A4T0UUG9_9NEIS</name>
<dbReference type="InterPro" id="IPR002711">
    <property type="entry name" value="HNH"/>
</dbReference>
<organism evidence="2 3">
    <name type="scientific">Crenobacter intestini</name>
    <dbReference type="NCBI Taxonomy" id="2563443"/>
    <lineage>
        <taxon>Bacteria</taxon>
        <taxon>Pseudomonadati</taxon>
        <taxon>Pseudomonadota</taxon>
        <taxon>Betaproteobacteria</taxon>
        <taxon>Neisseriales</taxon>
        <taxon>Neisseriaceae</taxon>
        <taxon>Crenobacter</taxon>
    </lineage>
</organism>
<feature type="domain" description="HNH nuclease" evidence="1">
    <location>
        <begin position="128"/>
        <end position="171"/>
    </location>
</feature>
<dbReference type="CDD" id="cd00085">
    <property type="entry name" value="HNHc"/>
    <property type="match status" value="1"/>
</dbReference>
<evidence type="ECO:0000313" key="3">
    <source>
        <dbReference type="Proteomes" id="UP000308891"/>
    </source>
</evidence>
<evidence type="ECO:0000313" key="2">
    <source>
        <dbReference type="EMBL" id="TIC82391.1"/>
    </source>
</evidence>
<keyword evidence="2" id="KW-0255">Endonuclease</keyword>
<dbReference type="AlphaFoldDB" id="A0A4T0UUG9"/>
<reference evidence="2 3" key="1">
    <citation type="submission" date="2019-04" db="EMBL/GenBank/DDBJ databases">
        <title>Crenobacter sp. nov.</title>
        <authorList>
            <person name="Shi S."/>
        </authorList>
    </citation>
    <scope>NUCLEOTIDE SEQUENCE [LARGE SCALE GENOMIC DNA]</scope>
    <source>
        <strain evidence="2 3">GY 70310</strain>
    </source>
</reference>
<dbReference type="InterPro" id="IPR052892">
    <property type="entry name" value="NA-targeting_endonuclease"/>
</dbReference>
<dbReference type="PANTHER" id="PTHR33877">
    <property type="entry name" value="SLL1193 PROTEIN"/>
    <property type="match status" value="1"/>
</dbReference>